<evidence type="ECO:0000313" key="3">
    <source>
        <dbReference type="Proteomes" id="UP000036338"/>
    </source>
</evidence>
<proteinExistence type="predicted"/>
<evidence type="ECO:0000256" key="1">
    <source>
        <dbReference type="SAM" id="Phobius"/>
    </source>
</evidence>
<feature type="transmembrane region" description="Helical" evidence="1">
    <location>
        <begin position="40"/>
        <end position="61"/>
    </location>
</feature>
<reference evidence="2 3" key="1">
    <citation type="submission" date="2015-05" db="EMBL/GenBank/DDBJ databases">
        <title>Draft genome of Burkholderia cepacia LK29.</title>
        <authorList>
            <person name="Chan X.Y."/>
        </authorList>
    </citation>
    <scope>NUCLEOTIDE SEQUENCE [LARGE SCALE GENOMIC DNA]</scope>
    <source>
        <strain evidence="2 3">LK29</strain>
    </source>
</reference>
<sequence length="134" mass="13878">MSVVRNALAIVLFTIAGMCVITAQMGAFMRVGHTGMMSGFVAALFAFSAVLFAAGAFAGAFRPRARGAGIALLIATATTALGMMGWASFMLAPGIVDVMQQQGLDLNARMFRFAPGAVVTALSALAGMWLVRRG</sequence>
<name>A0A0J5WE89_BURCE</name>
<keyword evidence="1" id="KW-0472">Membrane</keyword>
<dbReference type="PATRIC" id="fig|292.27.peg.8430"/>
<comment type="caution">
    <text evidence="2">The sequence shown here is derived from an EMBL/GenBank/DDBJ whole genome shotgun (WGS) entry which is preliminary data.</text>
</comment>
<dbReference type="AlphaFoldDB" id="A0A0J5WE89"/>
<protein>
    <submittedName>
        <fullName evidence="2">Uncharacterized protein</fullName>
    </submittedName>
</protein>
<evidence type="ECO:0000313" key="2">
    <source>
        <dbReference type="EMBL" id="KML45350.1"/>
    </source>
</evidence>
<organism evidence="2 3">
    <name type="scientific">Burkholderia cepacia</name>
    <name type="common">Pseudomonas cepacia</name>
    <dbReference type="NCBI Taxonomy" id="292"/>
    <lineage>
        <taxon>Bacteria</taxon>
        <taxon>Pseudomonadati</taxon>
        <taxon>Pseudomonadota</taxon>
        <taxon>Betaproteobacteria</taxon>
        <taxon>Burkholderiales</taxon>
        <taxon>Burkholderiaceae</taxon>
        <taxon>Burkholderia</taxon>
        <taxon>Burkholderia cepacia complex</taxon>
    </lineage>
</organism>
<dbReference type="RefSeq" id="WP_048251667.1">
    <property type="nucleotide sequence ID" value="NZ_LDWR01000088.1"/>
</dbReference>
<keyword evidence="1" id="KW-0812">Transmembrane</keyword>
<feature type="transmembrane region" description="Helical" evidence="1">
    <location>
        <begin position="68"/>
        <end position="91"/>
    </location>
</feature>
<feature type="transmembrane region" description="Helical" evidence="1">
    <location>
        <begin position="111"/>
        <end position="131"/>
    </location>
</feature>
<accession>A0A0J5WE89</accession>
<keyword evidence="1" id="KW-1133">Transmembrane helix</keyword>
<dbReference type="Proteomes" id="UP000036338">
    <property type="component" value="Unassembled WGS sequence"/>
</dbReference>
<dbReference type="EMBL" id="LDWR01000088">
    <property type="protein sequence ID" value="KML45350.1"/>
    <property type="molecule type" value="Genomic_DNA"/>
</dbReference>
<feature type="transmembrane region" description="Helical" evidence="1">
    <location>
        <begin position="7"/>
        <end position="28"/>
    </location>
</feature>
<gene>
    <name evidence="2" type="ORF">VL15_36520</name>
</gene>